<protein>
    <recommendedName>
        <fullName evidence="3">Phage protein</fullName>
    </recommendedName>
</protein>
<reference evidence="1 2" key="1">
    <citation type="submission" date="2019-07" db="EMBL/GenBank/DDBJ databases">
        <title>Draft genome of 7 Lactococcus lactis strains isolated from an artisanal cheese production.</title>
        <authorList>
            <person name="Biolcati F."/>
            <person name="Bottero M.T."/>
            <person name="Dalmasso A."/>
            <person name="Mcauliffe O."/>
        </authorList>
    </citation>
    <scope>NUCLEOTIDE SEQUENCE [LARGE SCALE GENOMIC DNA]</scope>
    <source>
        <strain evidence="1 2">MRS45.2</strain>
    </source>
</reference>
<gene>
    <name evidence="1" type="ORF">FNJ53_06285</name>
</gene>
<evidence type="ECO:0000313" key="1">
    <source>
        <dbReference type="EMBL" id="TRW73710.1"/>
    </source>
</evidence>
<dbReference type="GO" id="GO:0006281">
    <property type="term" value="P:DNA repair"/>
    <property type="evidence" value="ECO:0007669"/>
    <property type="project" value="InterPro"/>
</dbReference>
<dbReference type="GO" id="GO:0000287">
    <property type="term" value="F:magnesium ion binding"/>
    <property type="evidence" value="ECO:0007669"/>
    <property type="project" value="InterPro"/>
</dbReference>
<dbReference type="Gene3D" id="3.30.1330.70">
    <property type="entry name" value="Holliday junction resolvase RusA"/>
    <property type="match status" value="1"/>
</dbReference>
<sequence length="146" mass="16943">MKFEFELGRALSKSNNIPKIKKLILNSNDRMDYRQKAKFVSKLKQLANVEVNKRFSSKEKTTYFPIYNKRKSCTVTLTVFTPDKRKSDPDNLQPTLKAIMDGFTQAGLWSDDNHEVVKFTKYQYGGLSGTKAYRLEVDIEDLTFEL</sequence>
<dbReference type="GO" id="GO:0006310">
    <property type="term" value="P:DNA recombination"/>
    <property type="evidence" value="ECO:0007669"/>
    <property type="project" value="InterPro"/>
</dbReference>
<dbReference type="EMBL" id="VJWV01000004">
    <property type="protein sequence ID" value="TRW73710.1"/>
    <property type="molecule type" value="Genomic_DNA"/>
</dbReference>
<dbReference type="SUPFAM" id="SSF103084">
    <property type="entry name" value="Holliday junction resolvase RusA"/>
    <property type="match status" value="1"/>
</dbReference>
<dbReference type="AlphaFoldDB" id="A0A552Z2H4"/>
<dbReference type="Proteomes" id="UP000317167">
    <property type="component" value="Unassembled WGS sequence"/>
</dbReference>
<organism evidence="1 2">
    <name type="scientific">Lactococcus lactis</name>
    <dbReference type="NCBI Taxonomy" id="1358"/>
    <lineage>
        <taxon>Bacteria</taxon>
        <taxon>Bacillati</taxon>
        <taxon>Bacillota</taxon>
        <taxon>Bacilli</taxon>
        <taxon>Lactobacillales</taxon>
        <taxon>Streptococcaceae</taxon>
        <taxon>Lactococcus</taxon>
    </lineage>
</organism>
<evidence type="ECO:0000313" key="2">
    <source>
        <dbReference type="Proteomes" id="UP000317167"/>
    </source>
</evidence>
<dbReference type="InterPro" id="IPR036614">
    <property type="entry name" value="RusA-like_sf"/>
</dbReference>
<name>A0A552Z2H4_9LACT</name>
<dbReference type="RefSeq" id="WP_143459137.1">
    <property type="nucleotide sequence ID" value="NZ_VJWV01000004.1"/>
</dbReference>
<evidence type="ECO:0008006" key="3">
    <source>
        <dbReference type="Google" id="ProtNLM"/>
    </source>
</evidence>
<proteinExistence type="predicted"/>
<comment type="caution">
    <text evidence="1">The sequence shown here is derived from an EMBL/GenBank/DDBJ whole genome shotgun (WGS) entry which is preliminary data.</text>
</comment>
<accession>A0A552Z2H4</accession>